<dbReference type="InterPro" id="IPR018228">
    <property type="entry name" value="DNase_TatD-rel_CS"/>
</dbReference>
<evidence type="ECO:0000313" key="4">
    <source>
        <dbReference type="EMBL" id="UUD35496.1"/>
    </source>
</evidence>
<dbReference type="InterPro" id="IPR015991">
    <property type="entry name" value="TatD/YcfH-like"/>
</dbReference>
<reference evidence="5 6" key="1">
    <citation type="submission" date="2018-12" db="EMBL/GenBank/DDBJ databases">
        <authorList>
            <consortium name="Pathogen Informatics"/>
        </authorList>
    </citation>
    <scope>NUCLEOTIDE SEQUENCE [LARGE SCALE GENOMIC DNA]</scope>
    <source>
        <strain evidence="5 6">NCTC10126</strain>
    </source>
</reference>
<dbReference type="PROSITE" id="PS01091">
    <property type="entry name" value="TATD_3"/>
    <property type="match status" value="1"/>
</dbReference>
<reference evidence="4" key="2">
    <citation type="submission" date="2022-07" db="EMBL/GenBank/DDBJ databases">
        <title>Complete genome of Mycoplasma caviae type strain G122.</title>
        <authorList>
            <person name="Spergser J."/>
        </authorList>
    </citation>
    <scope>NUCLEOTIDE SEQUENCE</scope>
    <source>
        <strain evidence="4">G122</strain>
    </source>
</reference>
<dbReference type="EMBL" id="UZVY01000001">
    <property type="protein sequence ID" value="VDR41728.1"/>
    <property type="molecule type" value="Genomic_DNA"/>
</dbReference>
<organism evidence="5 6">
    <name type="scientific">Mycoplasmopsis caviae</name>
    <dbReference type="NCBI Taxonomy" id="55603"/>
    <lineage>
        <taxon>Bacteria</taxon>
        <taxon>Bacillati</taxon>
        <taxon>Mycoplasmatota</taxon>
        <taxon>Mycoplasmoidales</taxon>
        <taxon>Metamycoplasmataceae</taxon>
        <taxon>Mycoplasmopsis</taxon>
    </lineage>
</organism>
<dbReference type="GO" id="GO:0004536">
    <property type="term" value="F:DNA nuclease activity"/>
    <property type="evidence" value="ECO:0007669"/>
    <property type="project" value="InterPro"/>
</dbReference>
<evidence type="ECO:0000313" key="7">
    <source>
        <dbReference type="Proteomes" id="UP001058569"/>
    </source>
</evidence>
<dbReference type="GO" id="GO:0046872">
    <property type="term" value="F:metal ion binding"/>
    <property type="evidence" value="ECO:0007669"/>
    <property type="project" value="UniProtKB-KW"/>
</dbReference>
<dbReference type="PANTHER" id="PTHR46124">
    <property type="entry name" value="D-AMINOACYL-TRNA DEACYLASE"/>
    <property type="match status" value="1"/>
</dbReference>
<dbReference type="PIRSF" id="PIRSF005902">
    <property type="entry name" value="DNase_TatD"/>
    <property type="match status" value="1"/>
</dbReference>
<proteinExistence type="predicted"/>
<evidence type="ECO:0000313" key="5">
    <source>
        <dbReference type="EMBL" id="VDR41728.1"/>
    </source>
</evidence>
<dbReference type="SUPFAM" id="SSF51556">
    <property type="entry name" value="Metallo-dependent hydrolases"/>
    <property type="match status" value="1"/>
</dbReference>
<evidence type="ECO:0000256" key="2">
    <source>
        <dbReference type="ARBA" id="ARBA00022801"/>
    </source>
</evidence>
<dbReference type="EC" id="3.1.21.-" evidence="5"/>
<dbReference type="CDD" id="cd01310">
    <property type="entry name" value="TatD_DNAse"/>
    <property type="match status" value="1"/>
</dbReference>
<dbReference type="AlphaFoldDB" id="A0A3P8KLU1"/>
<dbReference type="FunFam" id="3.20.20.140:FF:000005">
    <property type="entry name" value="TatD family hydrolase"/>
    <property type="match status" value="1"/>
</dbReference>
<feature type="binding site" evidence="3">
    <location>
        <position position="91"/>
    </location>
    <ligand>
        <name>a divalent metal cation</name>
        <dbReference type="ChEBI" id="CHEBI:60240"/>
        <label>1</label>
    </ligand>
</feature>
<dbReference type="GO" id="GO:0005829">
    <property type="term" value="C:cytosol"/>
    <property type="evidence" value="ECO:0007669"/>
    <property type="project" value="TreeGrafter"/>
</dbReference>
<dbReference type="Gene3D" id="3.20.20.140">
    <property type="entry name" value="Metal-dependent hydrolases"/>
    <property type="match status" value="1"/>
</dbReference>
<dbReference type="NCBIfam" id="TIGR00010">
    <property type="entry name" value="YchF/TatD family DNA exonuclease"/>
    <property type="match status" value="1"/>
</dbReference>
<dbReference type="Pfam" id="PF01026">
    <property type="entry name" value="TatD_DNase"/>
    <property type="match status" value="1"/>
</dbReference>
<name>A0A3P8KLU1_9BACT</name>
<dbReference type="Proteomes" id="UP000280036">
    <property type="component" value="Unassembled WGS sequence"/>
</dbReference>
<gene>
    <name evidence="5" type="primary">tatD</name>
    <name evidence="5" type="ORF">NCTC10126_00211</name>
    <name evidence="4" type="ORF">NPA07_01310</name>
</gene>
<feature type="binding site" evidence="3">
    <location>
        <position position="11"/>
    </location>
    <ligand>
        <name>a divalent metal cation</name>
        <dbReference type="ChEBI" id="CHEBI:60240"/>
        <label>1</label>
    </ligand>
</feature>
<feature type="binding site" evidence="3">
    <location>
        <position position="9"/>
    </location>
    <ligand>
        <name>a divalent metal cation</name>
        <dbReference type="ChEBI" id="CHEBI:60240"/>
        <label>1</label>
    </ligand>
</feature>
<keyword evidence="7" id="KW-1185">Reference proteome</keyword>
<evidence type="ECO:0000313" key="6">
    <source>
        <dbReference type="Proteomes" id="UP000280036"/>
    </source>
</evidence>
<accession>A0A3P8KLU1</accession>
<feature type="binding site" evidence="3">
    <location>
        <position position="151"/>
    </location>
    <ligand>
        <name>a divalent metal cation</name>
        <dbReference type="ChEBI" id="CHEBI:60240"/>
        <label>2</label>
    </ligand>
</feature>
<dbReference type="Proteomes" id="UP001058569">
    <property type="component" value="Chromosome"/>
</dbReference>
<dbReference type="InterPro" id="IPR032466">
    <property type="entry name" value="Metal_Hydrolase"/>
</dbReference>
<dbReference type="PANTHER" id="PTHR46124:SF2">
    <property type="entry name" value="D-AMINOACYL-TRNA DEACYLASE"/>
    <property type="match status" value="1"/>
</dbReference>
<protein>
    <submittedName>
        <fullName evidence="5">TatD DNase family protein</fullName>
        <ecNumber evidence="5">3.1.21.-</ecNumber>
    </submittedName>
    <submittedName>
        <fullName evidence="4">TatD family hydrolase</fullName>
    </submittedName>
</protein>
<dbReference type="OrthoDB" id="9810005at2"/>
<sequence length="257" mass="29748">MSLKYVDAHTHPLKEYYDDNYHVIEKAYAKGVAALLITGCNELENEEVIKIARNFHYTFPVIGIHPNEANGKIDGQIIERQLDSSVVAIGEIGLDYFYTPERRSIQIESLHAQIQVALKHNLPVVIHMRDSYEDLYEIIKQYHKEVKFMIHTYSGNLYWTKKFYKLGCYFSFSGVSTYKNAAETVEVIDWVPVERILTETDAPYLAPANKRSKINYPNYVIHTANYIAGIKKMSIEKFTDQVLKNAKELFKINVSRK</sequence>
<dbReference type="RefSeq" id="WP_126118001.1">
    <property type="nucleotide sequence ID" value="NZ_CP101806.1"/>
</dbReference>
<evidence type="ECO:0000256" key="3">
    <source>
        <dbReference type="PIRSR" id="PIRSR005902-1"/>
    </source>
</evidence>
<dbReference type="InterPro" id="IPR001130">
    <property type="entry name" value="TatD-like"/>
</dbReference>
<keyword evidence="2 5" id="KW-0378">Hydrolase</keyword>
<dbReference type="GO" id="GO:0016788">
    <property type="term" value="F:hydrolase activity, acting on ester bonds"/>
    <property type="evidence" value="ECO:0007669"/>
    <property type="project" value="InterPro"/>
</dbReference>
<feature type="binding site" evidence="3">
    <location>
        <position position="201"/>
    </location>
    <ligand>
        <name>a divalent metal cation</name>
        <dbReference type="ChEBI" id="CHEBI:60240"/>
        <label>1</label>
    </ligand>
</feature>
<keyword evidence="1 3" id="KW-0479">Metal-binding</keyword>
<dbReference type="EMBL" id="CP101806">
    <property type="protein sequence ID" value="UUD35496.1"/>
    <property type="molecule type" value="Genomic_DNA"/>
</dbReference>
<evidence type="ECO:0000256" key="1">
    <source>
        <dbReference type="ARBA" id="ARBA00022723"/>
    </source>
</evidence>
<feature type="binding site" evidence="3">
    <location>
        <position position="127"/>
    </location>
    <ligand>
        <name>a divalent metal cation</name>
        <dbReference type="ChEBI" id="CHEBI:60240"/>
        <label>2</label>
    </ligand>
</feature>